<accession>A0A4Z2GKM0</accession>
<dbReference type="Proteomes" id="UP000314294">
    <property type="component" value="Unassembled WGS sequence"/>
</dbReference>
<reference evidence="1 2" key="1">
    <citation type="submission" date="2019-03" db="EMBL/GenBank/DDBJ databases">
        <title>First draft genome of Liparis tanakae, snailfish: a comprehensive survey of snailfish specific genes.</title>
        <authorList>
            <person name="Kim W."/>
            <person name="Song I."/>
            <person name="Jeong J.-H."/>
            <person name="Kim D."/>
            <person name="Kim S."/>
            <person name="Ryu S."/>
            <person name="Song J.Y."/>
            <person name="Lee S.K."/>
        </authorList>
    </citation>
    <scope>NUCLEOTIDE SEQUENCE [LARGE SCALE GENOMIC DNA]</scope>
    <source>
        <tissue evidence="1">Muscle</tissue>
    </source>
</reference>
<keyword evidence="2" id="KW-1185">Reference proteome</keyword>
<dbReference type="AlphaFoldDB" id="A0A4Z2GKM0"/>
<dbReference type="EMBL" id="SRLO01000499">
    <property type="protein sequence ID" value="TNN54006.1"/>
    <property type="molecule type" value="Genomic_DNA"/>
</dbReference>
<comment type="caution">
    <text evidence="1">The sequence shown here is derived from an EMBL/GenBank/DDBJ whole genome shotgun (WGS) entry which is preliminary data.</text>
</comment>
<evidence type="ECO:0000313" key="2">
    <source>
        <dbReference type="Proteomes" id="UP000314294"/>
    </source>
</evidence>
<proteinExistence type="predicted"/>
<name>A0A4Z2GKM0_9TELE</name>
<evidence type="ECO:0000313" key="1">
    <source>
        <dbReference type="EMBL" id="TNN54006.1"/>
    </source>
</evidence>
<sequence>MGVIEQRKLESQKEGCPLKNQEMRLQDANCSPPRISSLHLHSARHHVTEVQCSPSRLASQQVIYIWSPRGSQGRARNMLAERGPSCAAAPSFKQEAGTQLCALEVLSSNCGRMSTVRPGCSFRACSAMT</sequence>
<protein>
    <submittedName>
        <fullName evidence="1">Uncharacterized protein</fullName>
    </submittedName>
</protein>
<organism evidence="1 2">
    <name type="scientific">Liparis tanakae</name>
    <name type="common">Tanaka's snailfish</name>
    <dbReference type="NCBI Taxonomy" id="230148"/>
    <lineage>
        <taxon>Eukaryota</taxon>
        <taxon>Metazoa</taxon>
        <taxon>Chordata</taxon>
        <taxon>Craniata</taxon>
        <taxon>Vertebrata</taxon>
        <taxon>Euteleostomi</taxon>
        <taxon>Actinopterygii</taxon>
        <taxon>Neopterygii</taxon>
        <taxon>Teleostei</taxon>
        <taxon>Neoteleostei</taxon>
        <taxon>Acanthomorphata</taxon>
        <taxon>Eupercaria</taxon>
        <taxon>Perciformes</taxon>
        <taxon>Cottioidei</taxon>
        <taxon>Cottales</taxon>
        <taxon>Liparidae</taxon>
        <taxon>Liparis</taxon>
    </lineage>
</organism>
<gene>
    <name evidence="1" type="ORF">EYF80_035774</name>
</gene>